<dbReference type="RefSeq" id="WP_274325065.1">
    <property type="nucleotide sequence ID" value="NZ_CP118158.1"/>
</dbReference>
<organism evidence="3 4">
    <name type="scientific">Halosimplex aquaticum</name>
    <dbReference type="NCBI Taxonomy" id="3026162"/>
    <lineage>
        <taxon>Archaea</taxon>
        <taxon>Methanobacteriati</taxon>
        <taxon>Methanobacteriota</taxon>
        <taxon>Stenosarchaea group</taxon>
        <taxon>Halobacteria</taxon>
        <taxon>Halobacteriales</taxon>
        <taxon>Haloarculaceae</taxon>
        <taxon>Halosimplex</taxon>
    </lineage>
</organism>
<feature type="compositionally biased region" description="Acidic residues" evidence="1">
    <location>
        <begin position="1"/>
        <end position="12"/>
    </location>
</feature>
<dbReference type="InterPro" id="IPR041698">
    <property type="entry name" value="Methyltransf_25"/>
</dbReference>
<dbReference type="GeneID" id="78819734"/>
<dbReference type="InterPro" id="IPR029063">
    <property type="entry name" value="SAM-dependent_MTases_sf"/>
</dbReference>
<dbReference type="GO" id="GO:0032259">
    <property type="term" value="P:methylation"/>
    <property type="evidence" value="ECO:0007669"/>
    <property type="project" value="UniProtKB-KW"/>
</dbReference>
<dbReference type="EMBL" id="JBHTAS010000001">
    <property type="protein sequence ID" value="MFC7139478.1"/>
    <property type="molecule type" value="Genomic_DNA"/>
</dbReference>
<dbReference type="CDD" id="cd02440">
    <property type="entry name" value="AdoMet_MTases"/>
    <property type="match status" value="1"/>
</dbReference>
<accession>A0ABD5XWK3</accession>
<dbReference type="SUPFAM" id="SSF53335">
    <property type="entry name" value="S-adenosyl-L-methionine-dependent methyltransferases"/>
    <property type="match status" value="1"/>
</dbReference>
<dbReference type="InterPro" id="IPR050508">
    <property type="entry name" value="Methyltransf_Superfamily"/>
</dbReference>
<dbReference type="Gene3D" id="3.40.50.150">
    <property type="entry name" value="Vaccinia Virus protein VP39"/>
    <property type="match status" value="1"/>
</dbReference>
<evidence type="ECO:0000259" key="2">
    <source>
        <dbReference type="Pfam" id="PF13649"/>
    </source>
</evidence>
<evidence type="ECO:0000256" key="1">
    <source>
        <dbReference type="SAM" id="MobiDB-lite"/>
    </source>
</evidence>
<keyword evidence="3" id="KW-0489">Methyltransferase</keyword>
<protein>
    <submittedName>
        <fullName evidence="3">Class I SAM-dependent methyltransferase</fullName>
        <ecNumber evidence="3">2.1.1.-</ecNumber>
    </submittedName>
</protein>
<evidence type="ECO:0000313" key="3">
    <source>
        <dbReference type="EMBL" id="MFC7139478.1"/>
    </source>
</evidence>
<dbReference type="PANTHER" id="PTHR42912">
    <property type="entry name" value="METHYLTRANSFERASE"/>
    <property type="match status" value="1"/>
</dbReference>
<proteinExistence type="predicted"/>
<dbReference type="PANTHER" id="PTHR42912:SF80">
    <property type="entry name" value="METHYLTRANSFERASE DOMAIN-CONTAINING PROTEIN"/>
    <property type="match status" value="1"/>
</dbReference>
<comment type="caution">
    <text evidence="3">The sequence shown here is derived from an EMBL/GenBank/DDBJ whole genome shotgun (WGS) entry which is preliminary data.</text>
</comment>
<reference evidence="3 4" key="1">
    <citation type="journal article" date="2019" name="Int. J. Syst. Evol. Microbiol.">
        <title>The Global Catalogue of Microorganisms (GCM) 10K type strain sequencing project: providing services to taxonomists for standard genome sequencing and annotation.</title>
        <authorList>
            <consortium name="The Broad Institute Genomics Platform"/>
            <consortium name="The Broad Institute Genome Sequencing Center for Infectious Disease"/>
            <person name="Wu L."/>
            <person name="Ma J."/>
        </authorList>
    </citation>
    <scope>NUCLEOTIDE SEQUENCE [LARGE SCALE GENOMIC DNA]</scope>
    <source>
        <strain evidence="3 4">XZYJT29</strain>
    </source>
</reference>
<gene>
    <name evidence="3" type="ORF">ACFQMA_06445</name>
</gene>
<keyword evidence="3" id="KW-0808">Transferase</keyword>
<dbReference type="GO" id="GO:0008168">
    <property type="term" value="F:methyltransferase activity"/>
    <property type="evidence" value="ECO:0007669"/>
    <property type="project" value="UniProtKB-KW"/>
</dbReference>
<feature type="region of interest" description="Disordered" evidence="1">
    <location>
        <begin position="1"/>
        <end position="23"/>
    </location>
</feature>
<evidence type="ECO:0000313" key="4">
    <source>
        <dbReference type="Proteomes" id="UP001596432"/>
    </source>
</evidence>
<sequence length="228" mass="24674">MTDETPSDEDPPGETPADDTRDHDEWARVVMQGYDGVAEAYDADRDGADEVAFVESVVADLPRGARVLDAGCGGGRAVLETLADDYETVGVDLSTEQLRLASERAPAARLVRGDLTRLPVAAGAVDALTALHSVIHVPREHHGAVFREFARVLRPGGRLLLTTGVGEWEGENDDWLDSGAAMQWSFHGRERSLELLEEAGFSVDDDTVLDDDLGGGEWLFVRATFDGR</sequence>
<keyword evidence="4" id="KW-1185">Reference proteome</keyword>
<dbReference type="Pfam" id="PF13649">
    <property type="entry name" value="Methyltransf_25"/>
    <property type="match status" value="1"/>
</dbReference>
<dbReference type="Proteomes" id="UP001596432">
    <property type="component" value="Unassembled WGS sequence"/>
</dbReference>
<name>A0ABD5XWK3_9EURY</name>
<dbReference type="EC" id="2.1.1.-" evidence="3"/>
<dbReference type="AlphaFoldDB" id="A0ABD5XWK3"/>
<feature type="domain" description="Methyltransferase" evidence="2">
    <location>
        <begin position="67"/>
        <end position="157"/>
    </location>
</feature>